<evidence type="ECO:0000313" key="2">
    <source>
        <dbReference type="EMBL" id="GAG98189.1"/>
    </source>
</evidence>
<organism evidence="2">
    <name type="scientific">marine sediment metagenome</name>
    <dbReference type="NCBI Taxonomy" id="412755"/>
    <lineage>
        <taxon>unclassified sequences</taxon>
        <taxon>metagenomes</taxon>
        <taxon>ecological metagenomes</taxon>
    </lineage>
</organism>
<reference evidence="2" key="1">
    <citation type="journal article" date="2014" name="Front. Microbiol.">
        <title>High frequency of phylogenetically diverse reductive dehalogenase-homologous genes in deep subseafloor sedimentary metagenomes.</title>
        <authorList>
            <person name="Kawai M."/>
            <person name="Futagami T."/>
            <person name="Toyoda A."/>
            <person name="Takaki Y."/>
            <person name="Nishi S."/>
            <person name="Hori S."/>
            <person name="Arai W."/>
            <person name="Tsubouchi T."/>
            <person name="Morono Y."/>
            <person name="Uchiyama I."/>
            <person name="Ito T."/>
            <person name="Fujiyama A."/>
            <person name="Inagaki F."/>
            <person name="Takami H."/>
        </authorList>
    </citation>
    <scope>NUCLEOTIDE SEQUENCE</scope>
    <source>
        <strain evidence="2">Expedition CK06-06</strain>
    </source>
</reference>
<keyword evidence="1" id="KW-0812">Transmembrane</keyword>
<feature type="transmembrane region" description="Helical" evidence="1">
    <location>
        <begin position="35"/>
        <end position="59"/>
    </location>
</feature>
<sequence>MVRMKKIKALLMAVINLVIADIIYLSFFWDGKDFFSNIIGSLILTFVIFLVYNLLFHYWELKEQYKKYIGD</sequence>
<dbReference type="AlphaFoldDB" id="X1BQZ8"/>
<keyword evidence="1" id="KW-1133">Transmembrane helix</keyword>
<protein>
    <submittedName>
        <fullName evidence="2">Uncharacterized protein</fullName>
    </submittedName>
</protein>
<dbReference type="EMBL" id="BART01027862">
    <property type="protein sequence ID" value="GAG98189.1"/>
    <property type="molecule type" value="Genomic_DNA"/>
</dbReference>
<evidence type="ECO:0000256" key="1">
    <source>
        <dbReference type="SAM" id="Phobius"/>
    </source>
</evidence>
<comment type="caution">
    <text evidence="2">The sequence shown here is derived from an EMBL/GenBank/DDBJ whole genome shotgun (WGS) entry which is preliminary data.</text>
</comment>
<name>X1BQZ8_9ZZZZ</name>
<accession>X1BQZ8</accession>
<keyword evidence="1" id="KW-0472">Membrane</keyword>
<proteinExistence type="predicted"/>
<feature type="transmembrane region" description="Helical" evidence="1">
    <location>
        <begin position="9"/>
        <end position="29"/>
    </location>
</feature>
<gene>
    <name evidence="2" type="ORF">S01H4_49275</name>
</gene>